<feature type="transmembrane region" description="Helical" evidence="6">
    <location>
        <begin position="127"/>
        <end position="146"/>
    </location>
</feature>
<keyword evidence="9" id="KW-1185">Reference proteome</keyword>
<feature type="transmembrane region" description="Helical" evidence="6">
    <location>
        <begin position="325"/>
        <end position="346"/>
    </location>
</feature>
<evidence type="ECO:0000256" key="3">
    <source>
        <dbReference type="ARBA" id="ARBA00022692"/>
    </source>
</evidence>
<dbReference type="Proteomes" id="UP001265746">
    <property type="component" value="Unassembled WGS sequence"/>
</dbReference>
<feature type="transmembrane region" description="Helical" evidence="6">
    <location>
        <begin position="99"/>
        <end position="121"/>
    </location>
</feature>
<accession>A0AAD9VWD3</accession>
<comment type="subcellular location">
    <subcellularLocation>
        <location evidence="1">Membrane</location>
        <topology evidence="1">Multi-pass membrane protein</topology>
    </subcellularLocation>
</comment>
<feature type="transmembrane region" description="Helical" evidence="6">
    <location>
        <begin position="266"/>
        <end position="289"/>
    </location>
</feature>
<feature type="transmembrane region" description="Helical" evidence="6">
    <location>
        <begin position="301"/>
        <end position="318"/>
    </location>
</feature>
<dbReference type="SUPFAM" id="SSF103473">
    <property type="entry name" value="MFS general substrate transporter"/>
    <property type="match status" value="1"/>
</dbReference>
<dbReference type="Pfam" id="PF07690">
    <property type="entry name" value="MFS_1"/>
    <property type="match status" value="1"/>
</dbReference>
<dbReference type="AlphaFoldDB" id="A0AAD9VWD3"/>
<comment type="caution">
    <text evidence="8">The sequence shown here is derived from an EMBL/GenBank/DDBJ whole genome shotgun (WGS) entry which is preliminary data.</text>
</comment>
<feature type="transmembrane region" description="Helical" evidence="6">
    <location>
        <begin position="412"/>
        <end position="439"/>
    </location>
</feature>
<dbReference type="Gene3D" id="1.20.1250.20">
    <property type="entry name" value="MFS general substrate transporter like domains"/>
    <property type="match status" value="2"/>
</dbReference>
<keyword evidence="5 6" id="KW-0472">Membrane</keyword>
<proteinExistence type="predicted"/>
<feature type="domain" description="Major facilitator superfamily (MFS) profile" evidence="7">
    <location>
        <begin position="32"/>
        <end position="444"/>
    </location>
</feature>
<evidence type="ECO:0000259" key="7">
    <source>
        <dbReference type="PROSITE" id="PS50850"/>
    </source>
</evidence>
<evidence type="ECO:0000256" key="5">
    <source>
        <dbReference type="ARBA" id="ARBA00023136"/>
    </source>
</evidence>
<sequence>MSKALPLMDPTTNIETDPVEAKRILHKVDWRVIPLLQFLYMLTFLDRVNIGNARLWNLEKDLGMSGYQYNIVVLVFYIPYIILELPANYVFNRVEPRKFIGVIIFGWGLTITFAGFCHNFAGLLVSRILVGIFESGMFPGCMYLISCWYERHELLTRMAFFFVANDIAGTISGLLGAGLGSLDGVRGISGWQWIFFMEGTVTCLAALLAWIYVPPFPENSTFLTESEKQWVICRLQTDNRGMSHENMTTKGVVNSLKDWKVLSSGVLYLAVCTTAYAISVFQPTILLTFGWGDLKSNLLSAPPRVASGIVSVALGIWSDRIQKRGIFCVFGFSLSIIGLLLVMFLTGAIRYIGIYFAAIGIYIVQPLSISWCANQVTSSTKRGTIAAYAGSVGQLGGIVSAVVFPFKDGPQYVPGISTCIAFQVLGIIAAANMWICCAYENRQRDLGNRDYLRQLPQEEQDKLGEKHPDFRYTL</sequence>
<dbReference type="InterPro" id="IPR036259">
    <property type="entry name" value="MFS_trans_sf"/>
</dbReference>
<dbReference type="PROSITE" id="PS50850">
    <property type="entry name" value="MFS"/>
    <property type="match status" value="1"/>
</dbReference>
<keyword evidence="3 6" id="KW-0812">Transmembrane</keyword>
<dbReference type="PANTHER" id="PTHR43791">
    <property type="entry name" value="PERMEASE-RELATED"/>
    <property type="match status" value="1"/>
</dbReference>
<evidence type="ECO:0000256" key="4">
    <source>
        <dbReference type="ARBA" id="ARBA00022989"/>
    </source>
</evidence>
<protein>
    <recommendedName>
        <fullName evidence="7">Major facilitator superfamily (MFS) profile domain-containing protein</fullName>
    </recommendedName>
</protein>
<dbReference type="GO" id="GO:0016020">
    <property type="term" value="C:membrane"/>
    <property type="evidence" value="ECO:0007669"/>
    <property type="project" value="UniProtKB-SubCell"/>
</dbReference>
<feature type="transmembrane region" description="Helical" evidence="6">
    <location>
        <begin position="352"/>
        <end position="373"/>
    </location>
</feature>
<evidence type="ECO:0000256" key="1">
    <source>
        <dbReference type="ARBA" id="ARBA00004141"/>
    </source>
</evidence>
<evidence type="ECO:0000256" key="2">
    <source>
        <dbReference type="ARBA" id="ARBA00022448"/>
    </source>
</evidence>
<dbReference type="FunFam" id="1.20.1250.20:FF:000013">
    <property type="entry name" value="MFS general substrate transporter"/>
    <property type="match status" value="1"/>
</dbReference>
<dbReference type="InterPro" id="IPR020846">
    <property type="entry name" value="MFS_dom"/>
</dbReference>
<feature type="transmembrane region" description="Helical" evidence="6">
    <location>
        <begin position="158"/>
        <end position="179"/>
    </location>
</feature>
<keyword evidence="2" id="KW-0813">Transport</keyword>
<dbReference type="InterPro" id="IPR011701">
    <property type="entry name" value="MFS"/>
</dbReference>
<evidence type="ECO:0000313" key="9">
    <source>
        <dbReference type="Proteomes" id="UP001265746"/>
    </source>
</evidence>
<feature type="transmembrane region" description="Helical" evidence="6">
    <location>
        <begin position="385"/>
        <end position="406"/>
    </location>
</feature>
<gene>
    <name evidence="8" type="ORF">N8I77_013770</name>
</gene>
<name>A0AAD9VWD3_PHOAM</name>
<feature type="transmembrane region" description="Helical" evidence="6">
    <location>
        <begin position="191"/>
        <end position="213"/>
    </location>
</feature>
<dbReference type="GO" id="GO:0022857">
    <property type="term" value="F:transmembrane transporter activity"/>
    <property type="evidence" value="ECO:0007669"/>
    <property type="project" value="InterPro"/>
</dbReference>
<feature type="transmembrane region" description="Helical" evidence="6">
    <location>
        <begin position="67"/>
        <end position="87"/>
    </location>
</feature>
<organism evidence="8 9">
    <name type="scientific">Phomopsis amygdali</name>
    <name type="common">Fusicoccum amygdali</name>
    <dbReference type="NCBI Taxonomy" id="1214568"/>
    <lineage>
        <taxon>Eukaryota</taxon>
        <taxon>Fungi</taxon>
        <taxon>Dikarya</taxon>
        <taxon>Ascomycota</taxon>
        <taxon>Pezizomycotina</taxon>
        <taxon>Sordariomycetes</taxon>
        <taxon>Sordariomycetidae</taxon>
        <taxon>Diaporthales</taxon>
        <taxon>Diaporthaceae</taxon>
        <taxon>Diaporthe</taxon>
    </lineage>
</organism>
<dbReference type="EMBL" id="JAUJFL010000014">
    <property type="protein sequence ID" value="KAK2595745.1"/>
    <property type="molecule type" value="Genomic_DNA"/>
</dbReference>
<reference evidence="8" key="1">
    <citation type="submission" date="2023-06" db="EMBL/GenBank/DDBJ databases">
        <authorList>
            <person name="Noh H."/>
        </authorList>
    </citation>
    <scope>NUCLEOTIDE SEQUENCE</scope>
    <source>
        <strain evidence="8">DUCC20226</strain>
    </source>
</reference>
<dbReference type="FunFam" id="1.20.1250.20:FF:000034">
    <property type="entry name" value="MFS general substrate transporter"/>
    <property type="match status" value="1"/>
</dbReference>
<dbReference type="PANTHER" id="PTHR43791:SF19">
    <property type="entry name" value="TRANSPORTER, PUTATIVE (AFU_ORTHOLOGUE AFUA_1G01812)-RELATED"/>
    <property type="match status" value="1"/>
</dbReference>
<evidence type="ECO:0000256" key="6">
    <source>
        <dbReference type="SAM" id="Phobius"/>
    </source>
</evidence>
<evidence type="ECO:0000313" key="8">
    <source>
        <dbReference type="EMBL" id="KAK2595745.1"/>
    </source>
</evidence>
<keyword evidence="4 6" id="KW-1133">Transmembrane helix</keyword>